<keyword evidence="2" id="KW-0732">Signal</keyword>
<sequence length="594" mass="63571">MLFSITSLALLPAIISSSTGLHAVLGVTNRFVPGHIAIEEAEVGWRRPARIRNVRWLDSGSKDATEMAAVKSLSTSKSLWDIVRGREFEATIDKPTILGAIDKDGDACIQKVLEGRRLSRAGAEQGSLGDVERPKKPVNTELAFSAEGKLLSCRFYVSDGLVHELPPAAKEVVGDDLHLTAFVGAQQMMDEAPEHGLDVAWVEDAEKPKHSHSVGKPQEPTVLAVHSQHIHAEVTGWRTPKGLLLREPVKASFTYTPALAKYGLANIGPLMADVAAVEEGGTIDVTVTTEHMEWPSERTTIRIEPMRLKIGRGPLLGKALEFFSDQGSHAVRGQRSLLEAWTSAIEMDVLSSGALVNRRMDLLVGSFSRGLHLSMWGEVDPKSDKIDMWLGIPAASLSQLGIRGYSRDAMLPIRVQGSLQSPTVRWVDVYKKVASLAANQEGLPEPSKASAAPSAASAQPQEGQAASSQPSSTQEQPAQPSAEPAASGSSRDGIVMQSGGTQAAQQESKPLGRSLFQGAMRRLAGKQSEGAPDVQVPPPSQRVLPWERELEDGTIVSTIKEDSSGEGVLSLTLGTLGKLVLRAASGVAKKLNLL</sequence>
<evidence type="ECO:0000313" key="3">
    <source>
        <dbReference type="EMBL" id="CAL5224641.1"/>
    </source>
</evidence>
<feature type="signal peptide" evidence="2">
    <location>
        <begin position="1"/>
        <end position="20"/>
    </location>
</feature>
<evidence type="ECO:0000256" key="1">
    <source>
        <dbReference type="SAM" id="MobiDB-lite"/>
    </source>
</evidence>
<dbReference type="Proteomes" id="UP001497392">
    <property type="component" value="Unassembled WGS sequence"/>
</dbReference>
<comment type="caution">
    <text evidence="3">The sequence shown here is derived from an EMBL/GenBank/DDBJ whole genome shotgun (WGS) entry which is preliminary data.</text>
</comment>
<feature type="compositionally biased region" description="Low complexity" evidence="1">
    <location>
        <begin position="446"/>
        <end position="490"/>
    </location>
</feature>
<feature type="region of interest" description="Disordered" evidence="1">
    <location>
        <begin position="523"/>
        <end position="544"/>
    </location>
</feature>
<protein>
    <submittedName>
        <fullName evidence="3">G7359 protein</fullName>
    </submittedName>
</protein>
<gene>
    <name evidence="3" type="primary">g7359</name>
    <name evidence="3" type="ORF">VP750_LOCUS6300</name>
</gene>
<keyword evidence="4" id="KW-1185">Reference proteome</keyword>
<dbReference type="EMBL" id="CAXHTA020000011">
    <property type="protein sequence ID" value="CAL5224641.1"/>
    <property type="molecule type" value="Genomic_DNA"/>
</dbReference>
<evidence type="ECO:0000313" key="4">
    <source>
        <dbReference type="Proteomes" id="UP001497392"/>
    </source>
</evidence>
<evidence type="ECO:0000256" key="2">
    <source>
        <dbReference type="SAM" id="SignalP"/>
    </source>
</evidence>
<feature type="chain" id="PRO_5045037534" evidence="2">
    <location>
        <begin position="21"/>
        <end position="594"/>
    </location>
</feature>
<organism evidence="3 4">
    <name type="scientific">Coccomyxa viridis</name>
    <dbReference type="NCBI Taxonomy" id="1274662"/>
    <lineage>
        <taxon>Eukaryota</taxon>
        <taxon>Viridiplantae</taxon>
        <taxon>Chlorophyta</taxon>
        <taxon>core chlorophytes</taxon>
        <taxon>Trebouxiophyceae</taxon>
        <taxon>Trebouxiophyceae incertae sedis</taxon>
        <taxon>Coccomyxaceae</taxon>
        <taxon>Coccomyxa</taxon>
    </lineage>
</organism>
<feature type="region of interest" description="Disordered" evidence="1">
    <location>
        <begin position="440"/>
        <end position="510"/>
    </location>
</feature>
<reference evidence="3 4" key="1">
    <citation type="submission" date="2024-06" db="EMBL/GenBank/DDBJ databases">
        <authorList>
            <person name="Kraege A."/>
            <person name="Thomma B."/>
        </authorList>
    </citation>
    <scope>NUCLEOTIDE SEQUENCE [LARGE SCALE GENOMIC DNA]</scope>
</reference>
<feature type="compositionally biased region" description="Polar residues" evidence="1">
    <location>
        <begin position="498"/>
        <end position="508"/>
    </location>
</feature>
<accession>A0ABP1FXN2</accession>
<proteinExistence type="predicted"/>
<name>A0ABP1FXN2_9CHLO</name>